<evidence type="ECO:0000313" key="4">
    <source>
        <dbReference type="Proteomes" id="UP000073604"/>
    </source>
</evidence>
<organism evidence="3 4">
    <name type="scientific">Thermococcus peptonophilus</name>
    <dbReference type="NCBI Taxonomy" id="53952"/>
    <lineage>
        <taxon>Archaea</taxon>
        <taxon>Methanobacteriati</taxon>
        <taxon>Methanobacteriota</taxon>
        <taxon>Thermococci</taxon>
        <taxon>Thermococcales</taxon>
        <taxon>Thermococcaceae</taxon>
        <taxon>Thermococcus</taxon>
    </lineage>
</organism>
<sequence length="65" mass="7019">MERNEGTVDRAVRVLLGLILLGLWAANKIPYKTVALIVGLIALITGLTGFCAIYKLLGINTCKEC</sequence>
<dbReference type="STRING" id="53952.A0127_00850"/>
<keyword evidence="1" id="KW-0472">Membrane</keyword>
<dbReference type="InterPro" id="IPR021309">
    <property type="entry name" value="YgaP-like_TM"/>
</dbReference>
<dbReference type="OrthoDB" id="100832at2157"/>
<accession>A0A142CSS2</accession>
<name>A0A142CSS2_9EURY</name>
<dbReference type="KEGG" id="tpep:A0127_00850"/>
<evidence type="ECO:0000313" key="3">
    <source>
        <dbReference type="EMBL" id="AMQ17824.1"/>
    </source>
</evidence>
<keyword evidence="4" id="KW-1185">Reference proteome</keyword>
<keyword evidence="1" id="KW-1133">Transmembrane helix</keyword>
<keyword evidence="1" id="KW-0812">Transmembrane</keyword>
<evidence type="ECO:0000256" key="1">
    <source>
        <dbReference type="SAM" id="Phobius"/>
    </source>
</evidence>
<dbReference type="Proteomes" id="UP000073604">
    <property type="component" value="Chromosome"/>
</dbReference>
<dbReference type="EMBL" id="CP014750">
    <property type="protein sequence ID" value="AMQ17824.1"/>
    <property type="molecule type" value="Genomic_DNA"/>
</dbReference>
<protein>
    <recommendedName>
        <fullName evidence="2">Inner membrane protein YgaP-like transmembrane domain-containing protein</fullName>
    </recommendedName>
</protein>
<dbReference type="Pfam" id="PF11127">
    <property type="entry name" value="YgaP-like_TM"/>
    <property type="match status" value="1"/>
</dbReference>
<proteinExistence type="predicted"/>
<reference evidence="4" key="1">
    <citation type="submission" date="2016-03" db="EMBL/GenBank/DDBJ databases">
        <authorList>
            <person name="Oger P.M."/>
        </authorList>
    </citation>
    <scope>NUCLEOTIDE SEQUENCE [LARGE SCALE GENOMIC DNA]</scope>
    <source>
        <strain evidence="4">OG-1</strain>
    </source>
</reference>
<feature type="transmembrane region" description="Helical" evidence="1">
    <location>
        <begin position="12"/>
        <end position="29"/>
    </location>
</feature>
<dbReference type="AlphaFoldDB" id="A0A142CSS2"/>
<gene>
    <name evidence="3" type="ORF">A0127_00850</name>
</gene>
<feature type="transmembrane region" description="Helical" evidence="1">
    <location>
        <begin position="35"/>
        <end position="57"/>
    </location>
</feature>
<feature type="domain" description="Inner membrane protein YgaP-like transmembrane" evidence="2">
    <location>
        <begin position="1"/>
        <end position="64"/>
    </location>
</feature>
<evidence type="ECO:0000259" key="2">
    <source>
        <dbReference type="Pfam" id="PF11127"/>
    </source>
</evidence>